<feature type="transmembrane region" description="Helical" evidence="1">
    <location>
        <begin position="58"/>
        <end position="77"/>
    </location>
</feature>
<evidence type="ECO:0000256" key="1">
    <source>
        <dbReference type="SAM" id="Phobius"/>
    </source>
</evidence>
<keyword evidence="3" id="KW-1185">Reference proteome</keyword>
<feature type="transmembrane region" description="Helical" evidence="1">
    <location>
        <begin position="29"/>
        <end position="52"/>
    </location>
</feature>
<dbReference type="OrthoDB" id="374243at2157"/>
<evidence type="ECO:0000313" key="3">
    <source>
        <dbReference type="Proteomes" id="UP000011689"/>
    </source>
</evidence>
<organism evidence="2 3">
    <name type="scientific">Halorubrum hochstenium ATCC 700873</name>
    <dbReference type="NCBI Taxonomy" id="1227481"/>
    <lineage>
        <taxon>Archaea</taxon>
        <taxon>Methanobacteriati</taxon>
        <taxon>Methanobacteriota</taxon>
        <taxon>Stenosarchaea group</taxon>
        <taxon>Halobacteria</taxon>
        <taxon>Halobacteriales</taxon>
        <taxon>Haloferacaceae</taxon>
        <taxon>Halorubrum</taxon>
    </lineage>
</organism>
<protein>
    <submittedName>
        <fullName evidence="2">Uncharacterized protein</fullName>
    </submittedName>
</protein>
<feature type="transmembrane region" description="Helical" evidence="1">
    <location>
        <begin position="89"/>
        <end position="111"/>
    </location>
</feature>
<accession>M0FBP4</accession>
<keyword evidence="1" id="KW-1133">Transmembrane helix</keyword>
<dbReference type="RefSeq" id="WP_008583743.1">
    <property type="nucleotide sequence ID" value="NZ_AOJO01000035.1"/>
</dbReference>
<proteinExistence type="predicted"/>
<dbReference type="STRING" id="1227481.C467_07842"/>
<dbReference type="AlphaFoldDB" id="M0FBP4"/>
<keyword evidence="1" id="KW-0812">Transmembrane</keyword>
<keyword evidence="1" id="KW-0472">Membrane</keyword>
<gene>
    <name evidence="2" type="ORF">C467_07842</name>
</gene>
<dbReference type="Proteomes" id="UP000011689">
    <property type="component" value="Unassembled WGS sequence"/>
</dbReference>
<reference evidence="2 3" key="1">
    <citation type="journal article" date="2014" name="PLoS Genet.">
        <title>Phylogenetically driven sequencing of extremely halophilic archaea reveals strategies for static and dynamic osmo-response.</title>
        <authorList>
            <person name="Becker E.A."/>
            <person name="Seitzer P.M."/>
            <person name="Tritt A."/>
            <person name="Larsen D."/>
            <person name="Krusor M."/>
            <person name="Yao A.I."/>
            <person name="Wu D."/>
            <person name="Madern D."/>
            <person name="Eisen J.A."/>
            <person name="Darling A.E."/>
            <person name="Facciotti M.T."/>
        </authorList>
    </citation>
    <scope>NUCLEOTIDE SEQUENCE [LARGE SCALE GENOMIC DNA]</scope>
    <source>
        <strain evidence="2 3">ATCC 700873</strain>
    </source>
</reference>
<comment type="caution">
    <text evidence="2">The sequence shown here is derived from an EMBL/GenBank/DDBJ whole genome shotgun (WGS) entry which is preliminary data.</text>
</comment>
<dbReference type="EMBL" id="AOJO01000035">
    <property type="protein sequence ID" value="ELZ56768.1"/>
    <property type="molecule type" value="Genomic_DNA"/>
</dbReference>
<dbReference type="GeneID" id="72714015"/>
<evidence type="ECO:0000313" key="2">
    <source>
        <dbReference type="EMBL" id="ELZ56768.1"/>
    </source>
</evidence>
<sequence length="124" mass="13313">MSSDGRTSLTSDDFRSDGSIQWTELGKTLLTSVWLALGSLLAGLSELVFGLLGSFIEWLYGGYATLLSLPFEGWSGLLRAAWRGAAQSIAGFGLGAWFVAIIVIVAFFLLAERALRVLIEGVQP</sequence>
<name>M0FBP4_9EURY</name>